<keyword evidence="3" id="KW-0804">Transcription</keyword>
<evidence type="ECO:0000313" key="6">
    <source>
        <dbReference type="EMBL" id="ARP93034.1"/>
    </source>
</evidence>
<dbReference type="SUPFAM" id="SSF51206">
    <property type="entry name" value="cAMP-binding domain-like"/>
    <property type="match status" value="1"/>
</dbReference>
<dbReference type="RefSeq" id="WP_086076872.1">
    <property type="nucleotide sequence ID" value="NZ_CP021111.1"/>
</dbReference>
<dbReference type="GO" id="GO:0003700">
    <property type="term" value="F:DNA-binding transcription factor activity"/>
    <property type="evidence" value="ECO:0007669"/>
    <property type="project" value="TreeGrafter"/>
</dbReference>
<dbReference type="Gene3D" id="2.60.120.10">
    <property type="entry name" value="Jelly Rolls"/>
    <property type="match status" value="1"/>
</dbReference>
<dbReference type="PROSITE" id="PS51063">
    <property type="entry name" value="HTH_CRP_2"/>
    <property type="match status" value="1"/>
</dbReference>
<dbReference type="STRING" id="463040.CAL15_00745"/>
<dbReference type="AlphaFoldDB" id="A0A1W6Z876"/>
<sequence length="244" mass="27238">MLTIPIAASTTAIPRTADHVSCSNCALRDVCMPDDLTPADYQRVDALICASRKVSRGDTLYRRGDAFRNLYAIKAGAFKTVITLRDGREQVTGFQIAGEPLGLEGIHAGEHTADAVALEDGVVCIIPYGRLERLCGEVRAMQRHLHRVMSGEIVQASQLMALLGSMRAEERVSAFLLNLSQRLRARRHADTEFKLRMSREEIGSYLGMKLETVSRMLSRFQEDRLIDVRGKLIRILDAGRLQRI</sequence>
<dbReference type="InterPro" id="IPR014710">
    <property type="entry name" value="RmlC-like_jellyroll"/>
</dbReference>
<dbReference type="FunFam" id="1.10.10.10:FF:000028">
    <property type="entry name" value="Fumarate/nitrate reduction transcriptional regulator Fnr"/>
    <property type="match status" value="1"/>
</dbReference>
<evidence type="ECO:0000256" key="2">
    <source>
        <dbReference type="ARBA" id="ARBA00023125"/>
    </source>
</evidence>
<feature type="domain" description="Cyclic nucleotide-binding" evidence="4">
    <location>
        <begin position="44"/>
        <end position="102"/>
    </location>
</feature>
<evidence type="ECO:0000259" key="5">
    <source>
        <dbReference type="PROSITE" id="PS51063"/>
    </source>
</evidence>
<dbReference type="PRINTS" id="PR00034">
    <property type="entry name" value="HTHCRP"/>
</dbReference>
<dbReference type="InterPro" id="IPR036390">
    <property type="entry name" value="WH_DNA-bd_sf"/>
</dbReference>
<dbReference type="InterPro" id="IPR018490">
    <property type="entry name" value="cNMP-bd_dom_sf"/>
</dbReference>
<evidence type="ECO:0000313" key="7">
    <source>
        <dbReference type="Proteomes" id="UP000194161"/>
    </source>
</evidence>
<dbReference type="CDD" id="cd00038">
    <property type="entry name" value="CAP_ED"/>
    <property type="match status" value="1"/>
</dbReference>
<dbReference type="InterPro" id="IPR036388">
    <property type="entry name" value="WH-like_DNA-bd_sf"/>
</dbReference>
<accession>A0A1W6Z876</accession>
<dbReference type="Pfam" id="PF13545">
    <property type="entry name" value="HTH_Crp_2"/>
    <property type="match status" value="1"/>
</dbReference>
<dbReference type="PANTHER" id="PTHR24567">
    <property type="entry name" value="CRP FAMILY TRANSCRIPTIONAL REGULATORY PROTEIN"/>
    <property type="match status" value="1"/>
</dbReference>
<gene>
    <name evidence="6" type="ORF">CAL15_00745</name>
</gene>
<reference evidence="6 7" key="1">
    <citation type="submission" date="2017-05" db="EMBL/GenBank/DDBJ databases">
        <title>Complete and WGS of Bordetella genogroups.</title>
        <authorList>
            <person name="Spilker T."/>
            <person name="LiPuma J."/>
        </authorList>
    </citation>
    <scope>NUCLEOTIDE SEQUENCE [LARGE SCALE GENOMIC DNA]</scope>
    <source>
        <strain evidence="6 7">AU7206</strain>
    </source>
</reference>
<dbReference type="SUPFAM" id="SSF46785">
    <property type="entry name" value="Winged helix' DNA-binding domain"/>
    <property type="match status" value="1"/>
</dbReference>
<dbReference type="InterPro" id="IPR050397">
    <property type="entry name" value="Env_Response_Regulators"/>
</dbReference>
<dbReference type="InterPro" id="IPR012318">
    <property type="entry name" value="HTH_CRP"/>
</dbReference>
<feature type="domain" description="HTH crp-type" evidence="5">
    <location>
        <begin position="166"/>
        <end position="239"/>
    </location>
</feature>
<evidence type="ECO:0000256" key="1">
    <source>
        <dbReference type="ARBA" id="ARBA00023015"/>
    </source>
</evidence>
<name>A0A1W6Z876_9BORD</name>
<dbReference type="GO" id="GO:0003677">
    <property type="term" value="F:DNA binding"/>
    <property type="evidence" value="ECO:0007669"/>
    <property type="project" value="UniProtKB-KW"/>
</dbReference>
<keyword evidence="7" id="KW-1185">Reference proteome</keyword>
<dbReference type="InterPro" id="IPR000595">
    <property type="entry name" value="cNMP-bd_dom"/>
</dbReference>
<dbReference type="GO" id="GO:0005829">
    <property type="term" value="C:cytosol"/>
    <property type="evidence" value="ECO:0007669"/>
    <property type="project" value="TreeGrafter"/>
</dbReference>
<dbReference type="KEGG" id="bgm:CAL15_00745"/>
<dbReference type="CDD" id="cd00092">
    <property type="entry name" value="HTH_CRP"/>
    <property type="match status" value="1"/>
</dbReference>
<dbReference type="SMART" id="SM00100">
    <property type="entry name" value="cNMP"/>
    <property type="match status" value="1"/>
</dbReference>
<dbReference type="Gene3D" id="1.10.10.10">
    <property type="entry name" value="Winged helix-like DNA-binding domain superfamily/Winged helix DNA-binding domain"/>
    <property type="match status" value="1"/>
</dbReference>
<protein>
    <submittedName>
        <fullName evidence="6">Crp/Fnr family transcriptional regulator</fullName>
    </submittedName>
</protein>
<keyword evidence="2" id="KW-0238">DNA-binding</keyword>
<dbReference type="Pfam" id="PF00027">
    <property type="entry name" value="cNMP_binding"/>
    <property type="match status" value="1"/>
</dbReference>
<dbReference type="OrthoDB" id="7643467at2"/>
<dbReference type="PANTHER" id="PTHR24567:SF75">
    <property type="entry name" value="FUMARATE AND NITRATE REDUCTION REGULATORY PROTEIN"/>
    <property type="match status" value="1"/>
</dbReference>
<proteinExistence type="predicted"/>
<keyword evidence="1" id="KW-0805">Transcription regulation</keyword>
<evidence type="ECO:0000259" key="4">
    <source>
        <dbReference type="PROSITE" id="PS50042"/>
    </source>
</evidence>
<dbReference type="SMART" id="SM00419">
    <property type="entry name" value="HTH_CRP"/>
    <property type="match status" value="1"/>
</dbReference>
<evidence type="ECO:0000256" key="3">
    <source>
        <dbReference type="ARBA" id="ARBA00023163"/>
    </source>
</evidence>
<dbReference type="EMBL" id="CP021111">
    <property type="protein sequence ID" value="ARP93034.1"/>
    <property type="molecule type" value="Genomic_DNA"/>
</dbReference>
<dbReference type="Proteomes" id="UP000194161">
    <property type="component" value="Chromosome"/>
</dbReference>
<organism evidence="6 7">
    <name type="scientific">Bordetella genomosp. 13</name>
    <dbReference type="NCBI Taxonomy" id="463040"/>
    <lineage>
        <taxon>Bacteria</taxon>
        <taxon>Pseudomonadati</taxon>
        <taxon>Pseudomonadota</taxon>
        <taxon>Betaproteobacteria</taxon>
        <taxon>Burkholderiales</taxon>
        <taxon>Alcaligenaceae</taxon>
        <taxon>Bordetella</taxon>
    </lineage>
</organism>
<dbReference type="PROSITE" id="PS50042">
    <property type="entry name" value="CNMP_BINDING_3"/>
    <property type="match status" value="1"/>
</dbReference>